<keyword evidence="1" id="KW-0812">Transmembrane</keyword>
<dbReference type="KEGG" id="lzh:D1B17_07740"/>
<accession>A0A386PTW6</accession>
<feature type="transmembrane region" description="Helical" evidence="1">
    <location>
        <begin position="219"/>
        <end position="237"/>
    </location>
</feature>
<proteinExistence type="predicted"/>
<name>A0A386PTW6_9LACO</name>
<reference evidence="3" key="1">
    <citation type="submission" date="2018-08" db="EMBL/GenBank/DDBJ databases">
        <title>Genome of Lactobacillus sp. HBUAS52074.</title>
        <authorList>
            <person name="Guo Z."/>
            <person name="Zhang Z.D."/>
        </authorList>
    </citation>
    <scope>NUCLEOTIDE SEQUENCE [LARGE SCALE GENOMIC DNA]</scope>
    <source>
        <strain evidence="3">HBUAS52074</strain>
    </source>
</reference>
<feature type="transmembrane region" description="Helical" evidence="1">
    <location>
        <begin position="86"/>
        <end position="109"/>
    </location>
</feature>
<keyword evidence="1" id="KW-1133">Transmembrane helix</keyword>
<dbReference type="EMBL" id="CP031933">
    <property type="protein sequence ID" value="AYE38538.1"/>
    <property type="molecule type" value="Genomic_DNA"/>
</dbReference>
<organism evidence="2 3">
    <name type="scientific">Companilactobacillus zhachilii</name>
    <dbReference type="NCBI Taxonomy" id="2304606"/>
    <lineage>
        <taxon>Bacteria</taxon>
        <taxon>Bacillati</taxon>
        <taxon>Bacillota</taxon>
        <taxon>Bacilli</taxon>
        <taxon>Lactobacillales</taxon>
        <taxon>Lactobacillaceae</taxon>
        <taxon>Companilactobacillus</taxon>
    </lineage>
</organism>
<dbReference type="OrthoDB" id="9784157at2"/>
<keyword evidence="3" id="KW-1185">Reference proteome</keyword>
<evidence type="ECO:0008006" key="4">
    <source>
        <dbReference type="Google" id="ProtNLM"/>
    </source>
</evidence>
<dbReference type="Proteomes" id="UP000267208">
    <property type="component" value="Chromosome"/>
</dbReference>
<sequence length="521" mass="60440">MSNRSWKRIILGVIFLLLSIFYTAIFYRQANFGNTMVFNIAHLKGLDNILTSPINFNYWNHSGSQINLFSPWLTLLPGWLLVKLNVFWGFGVYLTAITFLTFVSAYFYMNKFSHDTFEAVLFSLIYTFSFNRFNLVFHEQRLENYIALIFLPMIYYGAYLFFKNKTWQTLTWGLVLTVWTSPYLAISVGLTLLPIYFLMIFSKRSHHWRYWGRLGLNSLIVLAFSVLATLGFIGPLINQQVGQNVQQSPIQNFDYISWFQDFNFSMMQLYLLMGIGVLLLLLLLLIFLKSRFSYKLIILEMIPIAAVVLVRWQSKGIDVSRLIMSLQTILDLFGIIIVSRIIILIFQEFPSVFKLLLLTATIAGTSYFFYTQAIQIQPKQTFSASQKVDYTKFVLDYHDHASNGKNEFLANGKKTTVSSFTRSSDYWVQYYSPVSTTLNLPVQNYAGYNVQLNNEQVAIKKSARKTLSIETHPGKNIIEIHTRYDLIGIVSLLLNLLGFIFLSYFSLHNLRWKMKKVPENS</sequence>
<keyword evidence="1" id="KW-0472">Membrane</keyword>
<evidence type="ECO:0000313" key="2">
    <source>
        <dbReference type="EMBL" id="AYE38538.1"/>
    </source>
</evidence>
<feature type="transmembrane region" description="Helical" evidence="1">
    <location>
        <begin position="174"/>
        <end position="199"/>
    </location>
</feature>
<dbReference type="AlphaFoldDB" id="A0A386PTW6"/>
<feature type="transmembrane region" description="Helical" evidence="1">
    <location>
        <begin position="486"/>
        <end position="507"/>
    </location>
</feature>
<feature type="transmembrane region" description="Helical" evidence="1">
    <location>
        <begin position="145"/>
        <end position="162"/>
    </location>
</feature>
<feature type="transmembrane region" description="Helical" evidence="1">
    <location>
        <begin position="269"/>
        <end position="288"/>
    </location>
</feature>
<feature type="transmembrane region" description="Helical" evidence="1">
    <location>
        <begin position="352"/>
        <end position="370"/>
    </location>
</feature>
<dbReference type="RefSeq" id="WP_120142781.1">
    <property type="nucleotide sequence ID" value="NZ_CP031933.2"/>
</dbReference>
<gene>
    <name evidence="2" type="ORF">D1B17_07740</name>
</gene>
<feature type="transmembrane region" description="Helical" evidence="1">
    <location>
        <begin position="116"/>
        <end position="133"/>
    </location>
</feature>
<protein>
    <recommendedName>
        <fullName evidence="4">YfhO family protein</fullName>
    </recommendedName>
</protein>
<evidence type="ECO:0000313" key="3">
    <source>
        <dbReference type="Proteomes" id="UP000267208"/>
    </source>
</evidence>
<feature type="transmembrane region" description="Helical" evidence="1">
    <location>
        <begin position="324"/>
        <end position="346"/>
    </location>
</feature>
<feature type="transmembrane region" description="Helical" evidence="1">
    <location>
        <begin position="9"/>
        <end position="27"/>
    </location>
</feature>
<evidence type="ECO:0000256" key="1">
    <source>
        <dbReference type="SAM" id="Phobius"/>
    </source>
</evidence>